<evidence type="ECO:0000256" key="3">
    <source>
        <dbReference type="ARBA" id="ARBA00022840"/>
    </source>
</evidence>
<dbReference type="PANTHER" id="PTHR42765">
    <property type="entry name" value="SOLEUCYL-TRNA SYNTHETASE"/>
    <property type="match status" value="1"/>
</dbReference>
<gene>
    <name evidence="8" type="ORF">Gotri_016279</name>
</gene>
<evidence type="ECO:0000259" key="7">
    <source>
        <dbReference type="Pfam" id="PF06827"/>
    </source>
</evidence>
<sequence>DHHETECLIESKEIQIGEKTEGKWKVEQEGKAPYSSVITHGFVLDEKGLKMSKSLGNVVDPHTIIEGGKNQKEAPGYGADIMRLWVSSVDYTGDVMIGPQILRQMSDVYRKLRGTLRYLLGNLHDWKVENAVSYQELPMIDRHALFQLENVVKNIREGYENYQFFKIFQYTIKDGSIAGFVFESKWPSVNEKWLAFPAEEVDFWGKVLELRTEVNKVLEIARTGKLIGSSLEAKVYLHVSDASLASRLLEMCSANNDADALHRIFLTSQVEVVPSLDHELVQNVSHTGEYVVEDDRVWIGVSRADGSKCERCWNYSPQVGSFTEHPTLCGRCFNVVGIQPTPAMAAAIS</sequence>
<accession>A0A7J9E381</accession>
<evidence type="ECO:0000256" key="2">
    <source>
        <dbReference type="ARBA" id="ARBA00022741"/>
    </source>
</evidence>
<organism evidence="8 9">
    <name type="scientific">Gossypium trilobum</name>
    <dbReference type="NCBI Taxonomy" id="34281"/>
    <lineage>
        <taxon>Eukaryota</taxon>
        <taxon>Viridiplantae</taxon>
        <taxon>Streptophyta</taxon>
        <taxon>Embryophyta</taxon>
        <taxon>Tracheophyta</taxon>
        <taxon>Spermatophyta</taxon>
        <taxon>Magnoliopsida</taxon>
        <taxon>eudicotyledons</taxon>
        <taxon>Gunneridae</taxon>
        <taxon>Pentapetalae</taxon>
        <taxon>rosids</taxon>
        <taxon>malvids</taxon>
        <taxon>Malvales</taxon>
        <taxon>Malvaceae</taxon>
        <taxon>Malvoideae</taxon>
        <taxon>Gossypium</taxon>
    </lineage>
</organism>
<dbReference type="GO" id="GO:0005524">
    <property type="term" value="F:ATP binding"/>
    <property type="evidence" value="ECO:0007669"/>
    <property type="project" value="UniProtKB-KW"/>
</dbReference>
<keyword evidence="9" id="KW-1185">Reference proteome</keyword>
<dbReference type="Proteomes" id="UP000593568">
    <property type="component" value="Unassembled WGS sequence"/>
</dbReference>
<comment type="caution">
    <text evidence="8">The sequence shown here is derived from an EMBL/GenBank/DDBJ whole genome shotgun (WGS) entry which is preliminary data.</text>
</comment>
<feature type="domain" description="Aminoacyl-tRNA synthetase class Ia" evidence="6">
    <location>
        <begin position="27"/>
        <end position="96"/>
    </location>
</feature>
<name>A0A7J9E381_9ROSI</name>
<dbReference type="GO" id="GO:0004822">
    <property type="term" value="F:isoleucine-tRNA ligase activity"/>
    <property type="evidence" value="ECO:0007669"/>
    <property type="project" value="TreeGrafter"/>
</dbReference>
<evidence type="ECO:0000256" key="5">
    <source>
        <dbReference type="ARBA" id="ARBA00023146"/>
    </source>
</evidence>
<dbReference type="SUPFAM" id="SSF52374">
    <property type="entry name" value="Nucleotidylyl transferase"/>
    <property type="match status" value="1"/>
</dbReference>
<keyword evidence="2" id="KW-0547">Nucleotide-binding</keyword>
<dbReference type="AlphaFoldDB" id="A0A7J9E381"/>
<keyword evidence="3" id="KW-0067">ATP-binding</keyword>
<dbReference type="InterPro" id="IPR010663">
    <property type="entry name" value="Znf_FPG/IleRS"/>
</dbReference>
<protein>
    <recommendedName>
        <fullName evidence="10">Isoleucyl-tRNA synthetase</fullName>
    </recommendedName>
</protein>
<keyword evidence="1" id="KW-0436">Ligase</keyword>
<dbReference type="GO" id="GO:0032543">
    <property type="term" value="P:mitochondrial translation"/>
    <property type="evidence" value="ECO:0007669"/>
    <property type="project" value="TreeGrafter"/>
</dbReference>
<evidence type="ECO:0000313" key="9">
    <source>
        <dbReference type="Proteomes" id="UP000593568"/>
    </source>
</evidence>
<evidence type="ECO:0000259" key="6">
    <source>
        <dbReference type="Pfam" id="PF00133"/>
    </source>
</evidence>
<evidence type="ECO:0000256" key="4">
    <source>
        <dbReference type="ARBA" id="ARBA00022917"/>
    </source>
</evidence>
<dbReference type="Gene3D" id="1.10.730.20">
    <property type="match status" value="2"/>
</dbReference>
<dbReference type="EMBL" id="JABEZW010000006">
    <property type="protein sequence ID" value="MBA0767391.1"/>
    <property type="molecule type" value="Genomic_DNA"/>
</dbReference>
<dbReference type="GO" id="GO:0006428">
    <property type="term" value="P:isoleucyl-tRNA aminoacylation"/>
    <property type="evidence" value="ECO:0007669"/>
    <property type="project" value="TreeGrafter"/>
</dbReference>
<dbReference type="InterPro" id="IPR009080">
    <property type="entry name" value="tRNAsynth_Ia_anticodon-bd"/>
</dbReference>
<feature type="domain" description="Zinc finger FPG/IleRS-type" evidence="7">
    <location>
        <begin position="306"/>
        <end position="334"/>
    </location>
</feature>
<evidence type="ECO:0000256" key="1">
    <source>
        <dbReference type="ARBA" id="ARBA00022598"/>
    </source>
</evidence>
<evidence type="ECO:0008006" key="10">
    <source>
        <dbReference type="Google" id="ProtNLM"/>
    </source>
</evidence>
<dbReference type="GO" id="GO:0005739">
    <property type="term" value="C:mitochondrion"/>
    <property type="evidence" value="ECO:0007669"/>
    <property type="project" value="TreeGrafter"/>
</dbReference>
<dbReference type="InterPro" id="IPR050081">
    <property type="entry name" value="Ile-tRNA_ligase"/>
</dbReference>
<evidence type="ECO:0000313" key="8">
    <source>
        <dbReference type="EMBL" id="MBA0767391.1"/>
    </source>
</evidence>
<dbReference type="Pfam" id="PF00133">
    <property type="entry name" value="tRNA-synt_1"/>
    <property type="match status" value="1"/>
</dbReference>
<feature type="non-terminal residue" evidence="8">
    <location>
        <position position="1"/>
    </location>
</feature>
<keyword evidence="5" id="KW-0030">Aminoacyl-tRNA synthetase</keyword>
<dbReference type="PANTHER" id="PTHR42765:SF1">
    <property type="entry name" value="ISOLEUCINE--TRNA LIGASE, MITOCHONDRIAL"/>
    <property type="match status" value="1"/>
</dbReference>
<dbReference type="InterPro" id="IPR002300">
    <property type="entry name" value="aa-tRNA-synth_Ia"/>
</dbReference>
<dbReference type="Pfam" id="PF06827">
    <property type="entry name" value="zf-FPG_IleRS"/>
    <property type="match status" value="1"/>
</dbReference>
<dbReference type="SUPFAM" id="SSF47323">
    <property type="entry name" value="Anticodon-binding domain of a subclass of class I aminoacyl-tRNA synthetases"/>
    <property type="match status" value="1"/>
</dbReference>
<proteinExistence type="predicted"/>
<keyword evidence="4" id="KW-0648">Protein biosynthesis</keyword>
<dbReference type="Gene3D" id="3.40.50.620">
    <property type="entry name" value="HUPs"/>
    <property type="match status" value="1"/>
</dbReference>
<reference evidence="8 9" key="1">
    <citation type="journal article" date="2019" name="Genome Biol. Evol.">
        <title>Insights into the evolution of the New World diploid cottons (Gossypium, subgenus Houzingenia) based on genome sequencing.</title>
        <authorList>
            <person name="Grover C.E."/>
            <person name="Arick M.A. 2nd"/>
            <person name="Thrash A."/>
            <person name="Conover J.L."/>
            <person name="Sanders W.S."/>
            <person name="Peterson D.G."/>
            <person name="Frelichowski J.E."/>
            <person name="Scheffler J.A."/>
            <person name="Scheffler B.E."/>
            <person name="Wendel J.F."/>
        </authorList>
    </citation>
    <scope>NUCLEOTIDE SEQUENCE [LARGE SCALE GENOMIC DNA]</scope>
    <source>
        <strain evidence="8">8</strain>
        <tissue evidence="8">Leaf</tissue>
    </source>
</reference>
<dbReference type="InterPro" id="IPR014729">
    <property type="entry name" value="Rossmann-like_a/b/a_fold"/>
</dbReference>